<accession>A0A1M5RVY2</accession>
<dbReference type="InterPro" id="IPR006674">
    <property type="entry name" value="HD_domain"/>
</dbReference>
<evidence type="ECO:0000256" key="6">
    <source>
        <dbReference type="ARBA" id="ARBA00049417"/>
    </source>
</evidence>
<dbReference type="InterPro" id="IPR051094">
    <property type="entry name" value="Diverse_Catalytic_Enzymes"/>
</dbReference>
<organism evidence="8 9">
    <name type="scientific">Thermosipho atlanticus DSM 15807</name>
    <dbReference type="NCBI Taxonomy" id="1123380"/>
    <lineage>
        <taxon>Bacteria</taxon>
        <taxon>Thermotogati</taxon>
        <taxon>Thermotogota</taxon>
        <taxon>Thermotogae</taxon>
        <taxon>Thermotogales</taxon>
        <taxon>Fervidobacteriaceae</taxon>
        <taxon>Thermosipho</taxon>
    </lineage>
</organism>
<keyword evidence="2" id="KW-0479">Metal-binding</keyword>
<evidence type="ECO:0000256" key="4">
    <source>
        <dbReference type="ARBA" id="ARBA00022801"/>
    </source>
</evidence>
<evidence type="ECO:0000256" key="2">
    <source>
        <dbReference type="ARBA" id="ARBA00022723"/>
    </source>
</evidence>
<gene>
    <name evidence="8" type="ORF">SAMN02745199_0656</name>
</gene>
<dbReference type="PANTHER" id="PTHR35795:SF1">
    <property type="entry name" value="BIS(5'-NUCLEOSYL)-TETRAPHOSPHATASE, SYMMETRICAL"/>
    <property type="match status" value="1"/>
</dbReference>
<keyword evidence="4 8" id="KW-0378">Hydrolase</keyword>
<evidence type="ECO:0000256" key="1">
    <source>
        <dbReference type="ARBA" id="ARBA00012506"/>
    </source>
</evidence>
<name>A0A1M5RVY2_9BACT</name>
<protein>
    <recommendedName>
        <fullName evidence="1">bis(5'-nucleosyl)-tetraphosphatase (symmetrical)</fullName>
        <ecNumber evidence="1">3.6.1.41</ecNumber>
    </recommendedName>
</protein>
<dbReference type="GO" id="GO:0046872">
    <property type="term" value="F:metal ion binding"/>
    <property type="evidence" value="ECO:0007669"/>
    <property type="project" value="UniProtKB-KW"/>
</dbReference>
<dbReference type="GO" id="GO:0008803">
    <property type="term" value="F:bis(5'-nucleosyl)-tetraphosphatase (symmetrical) activity"/>
    <property type="evidence" value="ECO:0007669"/>
    <property type="project" value="UniProtKB-EC"/>
</dbReference>
<dbReference type="EMBL" id="FQXN01000002">
    <property type="protein sequence ID" value="SHH30487.1"/>
    <property type="molecule type" value="Genomic_DNA"/>
</dbReference>
<evidence type="ECO:0000256" key="5">
    <source>
        <dbReference type="ARBA" id="ARBA00023004"/>
    </source>
</evidence>
<dbReference type="GO" id="GO:0000166">
    <property type="term" value="F:nucleotide binding"/>
    <property type="evidence" value="ECO:0007669"/>
    <property type="project" value="UniProtKB-KW"/>
</dbReference>
<sequence>MIDKELAEIKEMVKLLVTNERLTHVEGTAKFAKTLALIHNLDQNIAEFMAYAHDIFRDVIYEKLVKIARIYSIEISTHDQANPVLLHGKVAAEFIKRRFNINDDDILTGIAFHTSGFKNFGVYGKVLFLADSLEETRTYPNVEELRELAYKDIDIAYFEVLRNKIIYALSRDLLILPESVDSWNSIIVKRKGGVL</sequence>
<dbReference type="PANTHER" id="PTHR35795">
    <property type="entry name" value="SLR1885 PROTEIN"/>
    <property type="match status" value="1"/>
</dbReference>
<dbReference type="NCBIfam" id="TIGR00488">
    <property type="entry name" value="bis(5'-nucleosyl)-tetraphosphatase (symmetrical) YqeK"/>
    <property type="match status" value="1"/>
</dbReference>
<dbReference type="SMART" id="SM00471">
    <property type="entry name" value="HDc"/>
    <property type="match status" value="1"/>
</dbReference>
<evidence type="ECO:0000313" key="9">
    <source>
        <dbReference type="Proteomes" id="UP000242592"/>
    </source>
</evidence>
<comment type="catalytic activity">
    <reaction evidence="6">
        <text>P(1),P(4)-bis(5'-adenosyl) tetraphosphate + H2O = 2 ADP + 2 H(+)</text>
        <dbReference type="Rhea" id="RHEA:24252"/>
        <dbReference type="ChEBI" id="CHEBI:15377"/>
        <dbReference type="ChEBI" id="CHEBI:15378"/>
        <dbReference type="ChEBI" id="CHEBI:58141"/>
        <dbReference type="ChEBI" id="CHEBI:456216"/>
        <dbReference type="EC" id="3.6.1.41"/>
    </reaction>
</comment>
<feature type="domain" description="HD/PDEase" evidence="7">
    <location>
        <begin position="17"/>
        <end position="145"/>
    </location>
</feature>
<dbReference type="AlphaFoldDB" id="A0A1M5RVY2"/>
<keyword evidence="5" id="KW-0408">Iron</keyword>
<dbReference type="InterPro" id="IPR003607">
    <property type="entry name" value="HD/PDEase_dom"/>
</dbReference>
<proteinExistence type="predicted"/>
<dbReference type="RefSeq" id="WP_234946734.1">
    <property type="nucleotide sequence ID" value="NZ_FQXN01000002.1"/>
</dbReference>
<dbReference type="EC" id="3.6.1.41" evidence="1"/>
<reference evidence="9" key="1">
    <citation type="submission" date="2016-11" db="EMBL/GenBank/DDBJ databases">
        <authorList>
            <person name="Varghese N."/>
            <person name="Submissions S."/>
        </authorList>
    </citation>
    <scope>NUCLEOTIDE SEQUENCE [LARGE SCALE GENOMIC DNA]</scope>
    <source>
        <strain evidence="9">DSM 15807</strain>
    </source>
</reference>
<keyword evidence="3" id="KW-0547">Nucleotide-binding</keyword>
<dbReference type="Gene3D" id="1.10.3210.10">
    <property type="entry name" value="Hypothetical protein af1432"/>
    <property type="match status" value="1"/>
</dbReference>
<evidence type="ECO:0000313" key="8">
    <source>
        <dbReference type="EMBL" id="SHH30487.1"/>
    </source>
</evidence>
<dbReference type="Pfam" id="PF01966">
    <property type="entry name" value="HD"/>
    <property type="match status" value="1"/>
</dbReference>
<dbReference type="SUPFAM" id="SSF109604">
    <property type="entry name" value="HD-domain/PDEase-like"/>
    <property type="match status" value="1"/>
</dbReference>
<keyword evidence="9" id="KW-1185">Reference proteome</keyword>
<evidence type="ECO:0000259" key="7">
    <source>
        <dbReference type="SMART" id="SM00471"/>
    </source>
</evidence>
<dbReference type="STRING" id="1123380.SAMN02745199_0656"/>
<evidence type="ECO:0000256" key="3">
    <source>
        <dbReference type="ARBA" id="ARBA00022741"/>
    </source>
</evidence>
<dbReference type="InterPro" id="IPR005249">
    <property type="entry name" value="YqeK"/>
</dbReference>
<dbReference type="Proteomes" id="UP000242592">
    <property type="component" value="Unassembled WGS sequence"/>
</dbReference>